<keyword evidence="1" id="KW-0812">Transmembrane</keyword>
<sequence length="39" mass="4271">MHPNPYSRWRMAVFVVVTVVAALYVVSILASLLLAVAGR</sequence>
<evidence type="ECO:0000313" key="2">
    <source>
        <dbReference type="EMBL" id="GAA2207282.1"/>
    </source>
</evidence>
<reference evidence="2 3" key="1">
    <citation type="journal article" date="2019" name="Int. J. Syst. Evol. Microbiol.">
        <title>The Global Catalogue of Microorganisms (GCM) 10K type strain sequencing project: providing services to taxonomists for standard genome sequencing and annotation.</title>
        <authorList>
            <consortium name="The Broad Institute Genomics Platform"/>
            <consortium name="The Broad Institute Genome Sequencing Center for Infectious Disease"/>
            <person name="Wu L."/>
            <person name="Ma J."/>
        </authorList>
    </citation>
    <scope>NUCLEOTIDE SEQUENCE [LARGE SCALE GENOMIC DNA]</scope>
    <source>
        <strain evidence="2 3">JCM 16114</strain>
    </source>
</reference>
<comment type="caution">
    <text evidence="2">The sequence shown here is derived from an EMBL/GenBank/DDBJ whole genome shotgun (WGS) entry which is preliminary data.</text>
</comment>
<protein>
    <submittedName>
        <fullName evidence="2">Uncharacterized protein</fullName>
    </submittedName>
</protein>
<keyword evidence="1" id="KW-0472">Membrane</keyword>
<proteinExistence type="predicted"/>
<keyword evidence="1" id="KW-1133">Transmembrane helix</keyword>
<dbReference type="Proteomes" id="UP001499843">
    <property type="component" value="Unassembled WGS sequence"/>
</dbReference>
<keyword evidence="3" id="KW-1185">Reference proteome</keyword>
<accession>A0ABN3CD20</accession>
<feature type="transmembrane region" description="Helical" evidence="1">
    <location>
        <begin position="12"/>
        <end position="37"/>
    </location>
</feature>
<evidence type="ECO:0000256" key="1">
    <source>
        <dbReference type="SAM" id="Phobius"/>
    </source>
</evidence>
<gene>
    <name evidence="2" type="ORF">GCM10009850_027400</name>
</gene>
<dbReference type="EMBL" id="BAAAQX010000006">
    <property type="protein sequence ID" value="GAA2207282.1"/>
    <property type="molecule type" value="Genomic_DNA"/>
</dbReference>
<organism evidence="2 3">
    <name type="scientific">Nonomuraea monospora</name>
    <dbReference type="NCBI Taxonomy" id="568818"/>
    <lineage>
        <taxon>Bacteria</taxon>
        <taxon>Bacillati</taxon>
        <taxon>Actinomycetota</taxon>
        <taxon>Actinomycetes</taxon>
        <taxon>Streptosporangiales</taxon>
        <taxon>Streptosporangiaceae</taxon>
        <taxon>Nonomuraea</taxon>
    </lineage>
</organism>
<evidence type="ECO:0000313" key="3">
    <source>
        <dbReference type="Proteomes" id="UP001499843"/>
    </source>
</evidence>
<name>A0ABN3CD20_9ACTN</name>